<keyword evidence="5" id="KW-1185">Reference proteome</keyword>
<feature type="region of interest" description="Disordered" evidence="1">
    <location>
        <begin position="265"/>
        <end position="340"/>
    </location>
</feature>
<dbReference type="KEGG" id="amus:LMH87_002726"/>
<feature type="compositionally biased region" description="Basic and acidic residues" evidence="1">
    <location>
        <begin position="446"/>
        <end position="455"/>
    </location>
</feature>
<reference evidence="4" key="1">
    <citation type="journal article" date="2023" name="Access Microbiol">
        <title>De-novo genome assembly for Akanthomyces muscarius, a biocontrol agent of insect agricultural pests.</title>
        <authorList>
            <person name="Erdos Z."/>
            <person name="Studholme D.J."/>
            <person name="Raymond B."/>
            <person name="Sharma M."/>
        </authorList>
    </citation>
    <scope>NUCLEOTIDE SEQUENCE</scope>
    <source>
        <strain evidence="4">Ve6</strain>
    </source>
</reference>
<feature type="chain" id="PRO_5040762888" description="LPXTG-domain-containing protein" evidence="3">
    <location>
        <begin position="25"/>
        <end position="558"/>
    </location>
</feature>
<dbReference type="AlphaFoldDB" id="A0A9W8Q6W1"/>
<keyword evidence="2" id="KW-1133">Transmembrane helix</keyword>
<evidence type="ECO:0000256" key="3">
    <source>
        <dbReference type="SAM" id="SignalP"/>
    </source>
</evidence>
<accession>A0A9W8Q6W1</accession>
<evidence type="ECO:0000256" key="2">
    <source>
        <dbReference type="SAM" id="Phobius"/>
    </source>
</evidence>
<keyword evidence="2" id="KW-0472">Membrane</keyword>
<dbReference type="RefSeq" id="XP_056051188.1">
    <property type="nucleotide sequence ID" value="XM_056194228.1"/>
</dbReference>
<keyword evidence="3" id="KW-0732">Signal</keyword>
<dbReference type="CDD" id="cd12087">
    <property type="entry name" value="TM_EGFR-like"/>
    <property type="match status" value="1"/>
</dbReference>
<feature type="compositionally biased region" description="Basic and acidic residues" evidence="1">
    <location>
        <begin position="375"/>
        <end position="384"/>
    </location>
</feature>
<dbReference type="GeneID" id="80889885"/>
<feature type="transmembrane region" description="Helical" evidence="2">
    <location>
        <begin position="236"/>
        <end position="257"/>
    </location>
</feature>
<protein>
    <recommendedName>
        <fullName evidence="6">LPXTG-domain-containing protein</fullName>
    </recommendedName>
</protein>
<evidence type="ECO:0000313" key="4">
    <source>
        <dbReference type="EMBL" id="KAJ4148247.1"/>
    </source>
</evidence>
<feature type="compositionally biased region" description="Polar residues" evidence="1">
    <location>
        <begin position="318"/>
        <end position="332"/>
    </location>
</feature>
<feature type="region of interest" description="Disordered" evidence="1">
    <location>
        <begin position="354"/>
        <end position="480"/>
    </location>
</feature>
<sequence length="558" mass="60558">MAMHRLWKATAAFLFVFLSSTADALQVTPGSKCAKACLNAGSDNPWKASDSNTNITDVTCSDSKYLDTAAGQHYQRCLTCLQRSNRVWDGETDLKWFVYNLRYTLDACLFSIPSTPIDDGNISCSTNGACRSLKTSLSNDDLEPNPNKAWDYCAADDGNFMSQNQSSCRDCLRNSKEQAYMANFITALEAGCRQTPNDGDVLGLSATVFSKTTVDIIDPERVTNPDEPSGKLPAPAIAGIVVGVVLVCTIAVCLLIAHCRRERRHGSWSDPYDSEPQHSPYRSPTGYGAGSKGHFVRPYRGDQAYAGGGGGSSRGNSEKTTPVTATQHTGSRFPNGGIELRSTPVHYEHDLKGYRQRSQTSIATPAPTYAGGENNQHDDDDARRGRTPPRKPSRDDGYYFGERGGDYKSPPQPPASVSLGLPANPRRRSNTPDSFAEQAYMAAAEESERIAERHAAASRASQHLSPIPSSPGDATSNRDSHNGRLLAALLPTSITSKLKVPSLFRSSSPRRPIRNISAPILATEPRYSIAPRGPVIVDPQRQKRVSPRAVRNASDVYG</sequence>
<feature type="signal peptide" evidence="3">
    <location>
        <begin position="1"/>
        <end position="24"/>
    </location>
</feature>
<evidence type="ECO:0000256" key="1">
    <source>
        <dbReference type="SAM" id="MobiDB-lite"/>
    </source>
</evidence>
<organism evidence="4 5">
    <name type="scientific">Akanthomyces muscarius</name>
    <name type="common">Entomopathogenic fungus</name>
    <name type="synonym">Lecanicillium muscarium</name>
    <dbReference type="NCBI Taxonomy" id="2231603"/>
    <lineage>
        <taxon>Eukaryota</taxon>
        <taxon>Fungi</taxon>
        <taxon>Dikarya</taxon>
        <taxon>Ascomycota</taxon>
        <taxon>Pezizomycotina</taxon>
        <taxon>Sordariomycetes</taxon>
        <taxon>Hypocreomycetidae</taxon>
        <taxon>Hypocreales</taxon>
        <taxon>Cordycipitaceae</taxon>
        <taxon>Akanthomyces</taxon>
    </lineage>
</organism>
<evidence type="ECO:0000313" key="5">
    <source>
        <dbReference type="Proteomes" id="UP001144673"/>
    </source>
</evidence>
<dbReference type="EMBL" id="JAJHUN010000010">
    <property type="protein sequence ID" value="KAJ4148247.1"/>
    <property type="molecule type" value="Genomic_DNA"/>
</dbReference>
<evidence type="ECO:0008006" key="6">
    <source>
        <dbReference type="Google" id="ProtNLM"/>
    </source>
</evidence>
<dbReference type="Proteomes" id="UP001144673">
    <property type="component" value="Chromosome 3"/>
</dbReference>
<feature type="region of interest" description="Disordered" evidence="1">
    <location>
        <begin position="531"/>
        <end position="558"/>
    </location>
</feature>
<comment type="caution">
    <text evidence="4">The sequence shown here is derived from an EMBL/GenBank/DDBJ whole genome shotgun (WGS) entry which is preliminary data.</text>
</comment>
<proteinExistence type="predicted"/>
<gene>
    <name evidence="4" type="ORF">LMH87_002726</name>
</gene>
<name>A0A9W8Q6W1_AKAMU</name>
<keyword evidence="2" id="KW-0812">Transmembrane</keyword>